<comment type="caution">
    <text evidence="2">The sequence shown here is derived from an EMBL/GenBank/DDBJ whole genome shotgun (WGS) entry which is preliminary data.</text>
</comment>
<dbReference type="RefSeq" id="XP_062755931.1">
    <property type="nucleotide sequence ID" value="XM_062899584.1"/>
</dbReference>
<gene>
    <name evidence="2" type="ORF">Triagg1_5106</name>
</gene>
<organism evidence="2 3">
    <name type="scientific">Trichoderma aggressivum f. europaeum</name>
    <dbReference type="NCBI Taxonomy" id="173218"/>
    <lineage>
        <taxon>Eukaryota</taxon>
        <taxon>Fungi</taxon>
        <taxon>Dikarya</taxon>
        <taxon>Ascomycota</taxon>
        <taxon>Pezizomycotina</taxon>
        <taxon>Sordariomycetes</taxon>
        <taxon>Hypocreomycetidae</taxon>
        <taxon>Hypocreales</taxon>
        <taxon>Hypocreaceae</taxon>
        <taxon>Trichoderma</taxon>
    </lineage>
</organism>
<sequence length="225" mass="25330">MRRVLLTSSQVSMLATASMSKAATSPPQTFQVKKGELVSNSRSRTVLLCASALFLSGYAIQQRTLRELRAAIRPRQSPKAHLPEEFRGALADLDEGSLLVIETEAQRWSREARELNPQIKVSDAEIQVEETPVESKPEPEPEQKEEEHKEQSVAVPDGEPTKEQLAMLATIQKSVADKSWAVEHPDPLAKNKAPISAAERRKLIKDEIKRLAQSDRPVYYQRRLW</sequence>
<evidence type="ECO:0000313" key="3">
    <source>
        <dbReference type="Proteomes" id="UP001273209"/>
    </source>
</evidence>
<dbReference type="Proteomes" id="UP001273209">
    <property type="component" value="Unassembled WGS sequence"/>
</dbReference>
<protein>
    <submittedName>
        <fullName evidence="2">Uncharacterized protein</fullName>
    </submittedName>
</protein>
<keyword evidence="3" id="KW-1185">Reference proteome</keyword>
<accession>A0AAE1M5A3</accession>
<proteinExistence type="predicted"/>
<feature type="compositionally biased region" description="Basic and acidic residues" evidence="1">
    <location>
        <begin position="133"/>
        <end position="151"/>
    </location>
</feature>
<name>A0AAE1M5A3_9HYPO</name>
<dbReference type="AlphaFoldDB" id="A0AAE1M5A3"/>
<evidence type="ECO:0000256" key="1">
    <source>
        <dbReference type="SAM" id="MobiDB-lite"/>
    </source>
</evidence>
<dbReference type="GeneID" id="87919489"/>
<feature type="region of interest" description="Disordered" evidence="1">
    <location>
        <begin position="119"/>
        <end position="159"/>
    </location>
</feature>
<evidence type="ECO:0000313" key="2">
    <source>
        <dbReference type="EMBL" id="KAK4074510.1"/>
    </source>
</evidence>
<reference evidence="2" key="1">
    <citation type="submission" date="2023-11" db="EMBL/GenBank/DDBJ databases">
        <title>The genome sequences of three competitors of mushroom-forming fungi.</title>
        <authorList>
            <person name="Beijen E."/>
            <person name="Ohm R.A."/>
        </authorList>
    </citation>
    <scope>NUCLEOTIDE SEQUENCE</scope>
    <source>
        <strain evidence="2">CBS 100526</strain>
    </source>
</reference>
<dbReference type="EMBL" id="JAWRVG010000017">
    <property type="protein sequence ID" value="KAK4074510.1"/>
    <property type="molecule type" value="Genomic_DNA"/>
</dbReference>